<evidence type="ECO:0000259" key="1">
    <source>
        <dbReference type="Pfam" id="PF13439"/>
    </source>
</evidence>
<proteinExistence type="predicted"/>
<dbReference type="Gene3D" id="3.40.50.2000">
    <property type="entry name" value="Glycogen Phosphorylase B"/>
    <property type="match status" value="2"/>
</dbReference>
<dbReference type="RefSeq" id="WP_209765646.1">
    <property type="nucleotide sequence ID" value="NZ_JAGINP010000005.1"/>
</dbReference>
<name>A0ABS4SHH7_9PROT</name>
<dbReference type="EMBL" id="JAGINP010000005">
    <property type="protein sequence ID" value="MBP2291920.1"/>
    <property type="molecule type" value="Genomic_DNA"/>
</dbReference>
<reference evidence="2 3" key="1">
    <citation type="submission" date="2021-03" db="EMBL/GenBank/DDBJ databases">
        <title>Genomic Encyclopedia of Type Strains, Phase III (KMG-III): the genomes of soil and plant-associated and newly described type strains.</title>
        <authorList>
            <person name="Whitman W."/>
        </authorList>
    </citation>
    <scope>NUCLEOTIDE SEQUENCE [LARGE SCALE GENOMIC DNA]</scope>
    <source>
        <strain evidence="2 3">IMMIB AFH-6</strain>
    </source>
</reference>
<dbReference type="Pfam" id="PF13692">
    <property type="entry name" value="Glyco_trans_1_4"/>
    <property type="match status" value="1"/>
</dbReference>
<evidence type="ECO:0000313" key="2">
    <source>
        <dbReference type="EMBL" id="MBP2291920.1"/>
    </source>
</evidence>
<dbReference type="Pfam" id="PF13439">
    <property type="entry name" value="Glyco_transf_4"/>
    <property type="match status" value="1"/>
</dbReference>
<dbReference type="CDD" id="cd03811">
    <property type="entry name" value="GT4_GT28_WabH-like"/>
    <property type="match status" value="1"/>
</dbReference>
<evidence type="ECO:0000313" key="3">
    <source>
        <dbReference type="Proteomes" id="UP000781958"/>
    </source>
</evidence>
<keyword evidence="3" id="KW-1185">Reference proteome</keyword>
<dbReference type="PANTHER" id="PTHR12526">
    <property type="entry name" value="GLYCOSYLTRANSFERASE"/>
    <property type="match status" value="1"/>
</dbReference>
<organism evidence="2 3">
    <name type="scientific">Azospirillum rugosum</name>
    <dbReference type="NCBI Taxonomy" id="416170"/>
    <lineage>
        <taxon>Bacteria</taxon>
        <taxon>Pseudomonadati</taxon>
        <taxon>Pseudomonadota</taxon>
        <taxon>Alphaproteobacteria</taxon>
        <taxon>Rhodospirillales</taxon>
        <taxon>Azospirillaceae</taxon>
        <taxon>Azospirillum</taxon>
    </lineage>
</organism>
<dbReference type="Proteomes" id="UP000781958">
    <property type="component" value="Unassembled WGS sequence"/>
</dbReference>
<dbReference type="SUPFAM" id="SSF53756">
    <property type="entry name" value="UDP-Glycosyltransferase/glycogen phosphorylase"/>
    <property type="match status" value="1"/>
</dbReference>
<accession>A0ABS4SHH7</accession>
<sequence length="336" mass="37389">MRILQTILSKGFRGAERHVAELANAQARRHEVLLLLRRDCADGNGVSIRDWLDPAVRVATLRRPFWTWQAWSTVRRFRPDVVHAHGGRASRLLPRVAGRVPVVSTIHLDYRHDSYRRVDGLICTTDWQRTGVSADYRGHTARIDLWYRPQPRLAPDDVARERQALGGGTAFLIGFVGHLIRAKGCDLLIEAFRRAALPDARLVVVGDGPERAALESMAPANVHFTGFRGDARDLFQAFDLFVSPSRDEPFGLVFLEALDAGAPIVATRSQGAMALLPGYPAELVALEDVDALAAALRGAHAQRRPRYDADLSRFDQDGRLAEIEAFYRDVMGTRAT</sequence>
<dbReference type="InterPro" id="IPR028098">
    <property type="entry name" value="Glyco_trans_4-like_N"/>
</dbReference>
<gene>
    <name evidence="2" type="ORF">J2851_001681</name>
</gene>
<protein>
    <submittedName>
        <fullName evidence="2">Glycosyltransferase involved in cell wall biosynthesis</fullName>
    </submittedName>
</protein>
<feature type="domain" description="Glycosyltransferase subfamily 4-like N-terminal" evidence="1">
    <location>
        <begin position="13"/>
        <end position="148"/>
    </location>
</feature>
<comment type="caution">
    <text evidence="2">The sequence shown here is derived from an EMBL/GenBank/DDBJ whole genome shotgun (WGS) entry which is preliminary data.</text>
</comment>